<gene>
    <name evidence="9" type="primary">ftsQ</name>
    <name evidence="11" type="ORF">V6255_03530</name>
</gene>
<keyword evidence="5 9" id="KW-0812">Transmembrane</keyword>
<comment type="subcellular location">
    <subcellularLocation>
        <location evidence="9">Cell inner membrane</location>
        <topology evidence="9">Single-pass type II membrane protein</topology>
    </subcellularLocation>
    <subcellularLocation>
        <location evidence="1">Membrane</location>
    </subcellularLocation>
    <text evidence="9">Localizes to the division septum.</text>
</comment>
<dbReference type="Pfam" id="PF03799">
    <property type="entry name" value="FtsQ_DivIB_C"/>
    <property type="match status" value="1"/>
</dbReference>
<evidence type="ECO:0000313" key="11">
    <source>
        <dbReference type="EMBL" id="MEL0658203.1"/>
    </source>
</evidence>
<dbReference type="InterPro" id="IPR026579">
    <property type="entry name" value="FtsQ"/>
</dbReference>
<evidence type="ECO:0000256" key="3">
    <source>
        <dbReference type="ARBA" id="ARBA00022519"/>
    </source>
</evidence>
<keyword evidence="4 9" id="KW-0132">Cell division</keyword>
<comment type="similarity">
    <text evidence="9">Belongs to the FtsQ/DivIB family. FtsQ subfamily.</text>
</comment>
<keyword evidence="2 9" id="KW-1003">Cell membrane</keyword>
<dbReference type="GO" id="GO:0051301">
    <property type="term" value="P:cell division"/>
    <property type="evidence" value="ECO:0007669"/>
    <property type="project" value="UniProtKB-KW"/>
</dbReference>
<dbReference type="EMBL" id="JBAKBA010000005">
    <property type="protein sequence ID" value="MEL0658203.1"/>
    <property type="molecule type" value="Genomic_DNA"/>
</dbReference>
<keyword evidence="3 9" id="KW-0997">Cell inner membrane</keyword>
<comment type="caution">
    <text evidence="11">The sequence shown here is derived from an EMBL/GenBank/DDBJ whole genome shotgun (WGS) entry which is preliminary data.</text>
</comment>
<dbReference type="Proteomes" id="UP001366060">
    <property type="component" value="Unassembled WGS sequence"/>
</dbReference>
<evidence type="ECO:0000256" key="2">
    <source>
        <dbReference type="ARBA" id="ARBA00022475"/>
    </source>
</evidence>
<evidence type="ECO:0000259" key="10">
    <source>
        <dbReference type="PROSITE" id="PS51779"/>
    </source>
</evidence>
<evidence type="ECO:0000256" key="8">
    <source>
        <dbReference type="ARBA" id="ARBA00023306"/>
    </source>
</evidence>
<dbReference type="InterPro" id="IPR005548">
    <property type="entry name" value="Cell_div_FtsQ/DivIB_C"/>
</dbReference>
<evidence type="ECO:0000256" key="5">
    <source>
        <dbReference type="ARBA" id="ARBA00022692"/>
    </source>
</evidence>
<dbReference type="Pfam" id="PF08478">
    <property type="entry name" value="POTRA_1"/>
    <property type="match status" value="1"/>
</dbReference>
<keyword evidence="7 9" id="KW-0472">Membrane</keyword>
<dbReference type="Gene3D" id="3.10.20.310">
    <property type="entry name" value="membrane protein fhac"/>
    <property type="match status" value="1"/>
</dbReference>
<protein>
    <recommendedName>
        <fullName evidence="9">Cell division protein FtsQ</fullName>
    </recommendedName>
</protein>
<keyword evidence="8 9" id="KW-0131">Cell cycle</keyword>
<evidence type="ECO:0000256" key="6">
    <source>
        <dbReference type="ARBA" id="ARBA00022989"/>
    </source>
</evidence>
<dbReference type="InterPro" id="IPR034746">
    <property type="entry name" value="POTRA"/>
</dbReference>
<dbReference type="RefSeq" id="WP_341626902.1">
    <property type="nucleotide sequence ID" value="NZ_JBAKBA010000005.1"/>
</dbReference>
<evidence type="ECO:0000256" key="7">
    <source>
        <dbReference type="ARBA" id="ARBA00023136"/>
    </source>
</evidence>
<proteinExistence type="inferred from homology"/>
<evidence type="ECO:0000313" key="12">
    <source>
        <dbReference type="Proteomes" id="UP001366060"/>
    </source>
</evidence>
<organism evidence="11 12">
    <name type="scientific">Psychromonas arctica</name>
    <dbReference type="NCBI Taxonomy" id="168275"/>
    <lineage>
        <taxon>Bacteria</taxon>
        <taxon>Pseudomonadati</taxon>
        <taxon>Pseudomonadota</taxon>
        <taxon>Gammaproteobacteria</taxon>
        <taxon>Alteromonadales</taxon>
        <taxon>Psychromonadaceae</taxon>
        <taxon>Psychromonas</taxon>
    </lineage>
</organism>
<dbReference type="PANTHER" id="PTHR35851:SF1">
    <property type="entry name" value="CELL DIVISION PROTEIN FTSQ"/>
    <property type="match status" value="1"/>
</dbReference>
<evidence type="ECO:0000256" key="4">
    <source>
        <dbReference type="ARBA" id="ARBA00022618"/>
    </source>
</evidence>
<dbReference type="InterPro" id="IPR013685">
    <property type="entry name" value="POTRA_FtsQ_type"/>
</dbReference>
<name>A0ABU9H8L0_9GAMM</name>
<dbReference type="PANTHER" id="PTHR35851">
    <property type="entry name" value="CELL DIVISION PROTEIN FTSQ"/>
    <property type="match status" value="1"/>
</dbReference>
<sequence length="247" mass="28927">MWQKLKKIKISKWISFFVFVLLIYALQDGFFKLKHWLTDEKSLPLTGLVLTGNREHVTEDMVRAVLAKQEDKLNFFTLKISEIQKQLEDKPWVYSASIRKHWPDTLKIHIVEQTIVASWNGKALLNRFGEIIDVVPTEQDEFIALSGDDKQSEDVLNTYLQLNQLLEPSHYRIAALYSDKRNATELELKNGISLNLGKEQKLERIQMFLNAFPRIVQKYDINIIKYVDLRYDTGLAIGWKETEKNKK</sequence>
<dbReference type="HAMAP" id="MF_00911">
    <property type="entry name" value="FtsQ_subfam"/>
    <property type="match status" value="1"/>
</dbReference>
<keyword evidence="6 9" id="KW-1133">Transmembrane helix</keyword>
<keyword evidence="12" id="KW-1185">Reference proteome</keyword>
<evidence type="ECO:0000256" key="1">
    <source>
        <dbReference type="ARBA" id="ARBA00004370"/>
    </source>
</evidence>
<dbReference type="InterPro" id="IPR045335">
    <property type="entry name" value="FtsQ_C_sf"/>
</dbReference>
<dbReference type="PROSITE" id="PS51779">
    <property type="entry name" value="POTRA"/>
    <property type="match status" value="1"/>
</dbReference>
<dbReference type="Gene3D" id="3.40.50.11690">
    <property type="entry name" value="Cell division protein FtsQ/DivIB"/>
    <property type="match status" value="1"/>
</dbReference>
<accession>A0ABU9H8L0</accession>
<evidence type="ECO:0000256" key="9">
    <source>
        <dbReference type="HAMAP-Rule" id="MF_00911"/>
    </source>
</evidence>
<comment type="function">
    <text evidence="9">Essential cell division protein. May link together the upstream cell division proteins, which are predominantly cytoplasmic, with the downstream cell division proteins, which are predominantly periplasmic. May control correct divisome assembly.</text>
</comment>
<reference evidence="11 12" key="1">
    <citation type="submission" date="2024-02" db="EMBL/GenBank/DDBJ databases">
        <title>Bacteria isolated from the canopy kelp, Nereocystis luetkeana.</title>
        <authorList>
            <person name="Pfister C.A."/>
            <person name="Younker I.T."/>
            <person name="Light S.H."/>
        </authorList>
    </citation>
    <scope>NUCLEOTIDE SEQUENCE [LARGE SCALE GENOMIC DNA]</scope>
    <source>
        <strain evidence="11 12">TI.2.07</strain>
    </source>
</reference>
<comment type="subunit">
    <text evidence="9">Part of a complex composed of FtsB, FtsL and FtsQ.</text>
</comment>
<feature type="domain" description="POTRA" evidence="10">
    <location>
        <begin position="43"/>
        <end position="113"/>
    </location>
</feature>